<proteinExistence type="inferred from homology"/>
<accession>A0A183C440</accession>
<organism evidence="2 3">
    <name type="scientific">Globodera pallida</name>
    <name type="common">Potato cyst nematode worm</name>
    <name type="synonym">Heterodera pallida</name>
    <dbReference type="NCBI Taxonomy" id="36090"/>
    <lineage>
        <taxon>Eukaryota</taxon>
        <taxon>Metazoa</taxon>
        <taxon>Ecdysozoa</taxon>
        <taxon>Nematoda</taxon>
        <taxon>Chromadorea</taxon>
        <taxon>Rhabditida</taxon>
        <taxon>Tylenchina</taxon>
        <taxon>Tylenchomorpha</taxon>
        <taxon>Tylenchoidea</taxon>
        <taxon>Heteroderidae</taxon>
        <taxon>Heteroderinae</taxon>
        <taxon>Globodera</taxon>
    </lineage>
</organism>
<dbReference type="AlphaFoldDB" id="A0A183C440"/>
<evidence type="ECO:0000313" key="2">
    <source>
        <dbReference type="Proteomes" id="UP000050741"/>
    </source>
</evidence>
<dbReference type="InterPro" id="IPR001619">
    <property type="entry name" value="Sec1-like"/>
</dbReference>
<reference evidence="3" key="2">
    <citation type="submission" date="2016-06" db="UniProtKB">
        <authorList>
            <consortium name="WormBaseParasite"/>
        </authorList>
    </citation>
    <scope>IDENTIFICATION</scope>
</reference>
<comment type="similarity">
    <text evidence="1">Belongs to the STXBP/unc-18/SEC1 family.</text>
</comment>
<dbReference type="GO" id="GO:0016192">
    <property type="term" value="P:vesicle-mediated transport"/>
    <property type="evidence" value="ECO:0007669"/>
    <property type="project" value="InterPro"/>
</dbReference>
<dbReference type="Gene3D" id="3.40.50.1910">
    <property type="match status" value="1"/>
</dbReference>
<dbReference type="Gene3D" id="3.40.50.2060">
    <property type="match status" value="1"/>
</dbReference>
<name>A0A183C440_GLOPA</name>
<dbReference type="InterPro" id="IPR027482">
    <property type="entry name" value="Sec1-like_dom2"/>
</dbReference>
<protein>
    <submittedName>
        <fullName evidence="3">Nucleotid_trans domain-containing protein</fullName>
    </submittedName>
</protein>
<evidence type="ECO:0000313" key="3">
    <source>
        <dbReference type="WBParaSite" id="GPLIN_000763400"/>
    </source>
</evidence>
<reference evidence="2" key="1">
    <citation type="submission" date="2014-05" db="EMBL/GenBank/DDBJ databases">
        <title>The genome and life-stage specific transcriptomes of Globodera pallida elucidate key aspects of plant parasitism by a cyst nematode.</title>
        <authorList>
            <person name="Cotton J.A."/>
            <person name="Lilley C.J."/>
            <person name="Jones L.M."/>
            <person name="Kikuchi T."/>
            <person name="Reid A.J."/>
            <person name="Thorpe P."/>
            <person name="Tsai I.J."/>
            <person name="Beasley H."/>
            <person name="Blok V."/>
            <person name="Cock P.J.A."/>
            <person name="Van den Akker S.E."/>
            <person name="Holroyd N."/>
            <person name="Hunt M."/>
            <person name="Mantelin S."/>
            <person name="Naghra H."/>
            <person name="Pain A."/>
            <person name="Palomares-Rius J.E."/>
            <person name="Zarowiecki M."/>
            <person name="Berriman M."/>
            <person name="Jones J.T."/>
            <person name="Urwin P.E."/>
        </authorList>
    </citation>
    <scope>NUCLEOTIDE SEQUENCE [LARGE SCALE GENOMIC DNA]</scope>
    <source>
        <strain evidence="2">Lindley</strain>
    </source>
</reference>
<evidence type="ECO:0000256" key="1">
    <source>
        <dbReference type="ARBA" id="ARBA00009884"/>
    </source>
</evidence>
<dbReference type="WBParaSite" id="GPLIN_000763400">
    <property type="protein sequence ID" value="GPLIN_000763400"/>
    <property type="gene ID" value="GPLIN_000763400"/>
</dbReference>
<keyword evidence="2" id="KW-1185">Reference proteome</keyword>
<dbReference type="Pfam" id="PF00995">
    <property type="entry name" value="Sec1"/>
    <property type="match status" value="1"/>
</dbReference>
<dbReference type="SUPFAM" id="SSF56815">
    <property type="entry name" value="Sec1/munc18-like (SM) proteins"/>
    <property type="match status" value="1"/>
</dbReference>
<dbReference type="PANTHER" id="PTHR11679">
    <property type="entry name" value="VESICLE PROTEIN SORTING-ASSOCIATED"/>
    <property type="match status" value="1"/>
</dbReference>
<dbReference type="InterPro" id="IPR036045">
    <property type="entry name" value="Sec1-like_sf"/>
</dbReference>
<dbReference type="Proteomes" id="UP000050741">
    <property type="component" value="Unassembled WGS sequence"/>
</dbReference>
<sequence length="237" mass="27261">MTTQFDMIVTPKLLLEHNVAKNYKLEHVAQPDTRNVVYLVYSTHQSLAMLTRNWLHQLPDDDLRLHHVVFIPDATFTLKQQLREDQRVWNRLQSVHSLPLHWFPTEQPKLITMELPQLVAQLVLNGDWNFLFRCATAVRQLEQLMTGSSSALTVRCKGEWSARIVDMCRKLRDDPNEKSLPLETDLLSHFHKVRAVAELVVVDRWVDPLSPLLQQFTFGGACDELLSIDSKGAIGGF</sequence>
<dbReference type="InterPro" id="IPR043154">
    <property type="entry name" value="Sec-1-like_dom1"/>
</dbReference>